<keyword evidence="4" id="KW-0029">Amino-acid transport</keyword>
<evidence type="ECO:0000259" key="5">
    <source>
        <dbReference type="Pfam" id="PF13458"/>
    </source>
</evidence>
<proteinExistence type="inferred from homology"/>
<protein>
    <submittedName>
        <fullName evidence="6">Extracellular ligand-binding receptor</fullName>
    </submittedName>
</protein>
<dbReference type="eggNOG" id="COG0683">
    <property type="taxonomic scope" value="Bacteria"/>
</dbReference>
<evidence type="ECO:0000313" key="7">
    <source>
        <dbReference type="Proteomes" id="UP000006640"/>
    </source>
</evidence>
<dbReference type="SUPFAM" id="SSF53822">
    <property type="entry name" value="Periplasmic binding protein-like I"/>
    <property type="match status" value="1"/>
</dbReference>
<organism evidence="6 7">
    <name type="scientific">Thermobispora bispora (strain ATCC 19993 / DSM 43833 / CBS 139.67 / JCM 10125 / KCTC 9307 / NBRC 14880 / R51)</name>
    <dbReference type="NCBI Taxonomy" id="469371"/>
    <lineage>
        <taxon>Bacteria</taxon>
        <taxon>Bacillati</taxon>
        <taxon>Actinomycetota</taxon>
        <taxon>Actinomycetes</taxon>
        <taxon>Streptosporangiales</taxon>
        <taxon>Streptosporangiaceae</taxon>
        <taxon>Thermobispora</taxon>
    </lineage>
</organism>
<evidence type="ECO:0000256" key="4">
    <source>
        <dbReference type="ARBA" id="ARBA00022970"/>
    </source>
</evidence>
<dbReference type="AlphaFoldDB" id="D6Y478"/>
<dbReference type="Pfam" id="PF13458">
    <property type="entry name" value="Peripla_BP_6"/>
    <property type="match status" value="1"/>
</dbReference>
<sequence length="409" mass="43164">MQWHGHEQTKAHFAMEYHKMVKVRKVAIFSLAVAVTMLSAGCSQGLLGSGGDSGSAAEQGPIVLGMLIPQSGSEAAVGPYMQNAAQMAVDEINEQGGVLGRKLELKVADDACDPQTAVAGANKLVTEGIAVSVGGYCSGATLPTLPVFGKANIPMIIPAANSQELVDQRLKHVFLINGTGAQQAAAAVKWITKRGAKNVALVHDNTSYSKDIAVRTQQILDEPGGPETAIVEAVTPKESDYSANVTNILAKKPDFVYWTGYFQEGGLLTRQLRQAGYKGDIMVADGAVSEKLVEIAGGEHAEGVYATMTYTPDTIEGAEGWIENYKKKFGTAPGPYSNQAYDAVRLAAEAIKRAGSTDGDKIIAALEGIDGFPMFSGPLKFTPEHTLATGGFQILVVKSGTFVLQDSLQ</sequence>
<feature type="domain" description="Leucine-binding protein" evidence="5">
    <location>
        <begin position="61"/>
        <end position="399"/>
    </location>
</feature>
<reference evidence="6 7" key="1">
    <citation type="submission" date="2010-01" db="EMBL/GenBank/DDBJ databases">
        <title>The complete genome of Thermobispora bispora DSM 43833.</title>
        <authorList>
            <consortium name="US DOE Joint Genome Institute (JGI-PGF)"/>
            <person name="Lucas S."/>
            <person name="Copeland A."/>
            <person name="Lapidus A."/>
            <person name="Glavina del Rio T."/>
            <person name="Dalin E."/>
            <person name="Tice H."/>
            <person name="Bruce D."/>
            <person name="Goodwin L."/>
            <person name="Pitluck S."/>
            <person name="Kyrpides N."/>
            <person name="Mavromatis K."/>
            <person name="Ivanova N."/>
            <person name="Mikhailova N."/>
            <person name="Chertkov O."/>
            <person name="Brettin T."/>
            <person name="Detter J.C."/>
            <person name="Han C."/>
            <person name="Larimer F."/>
            <person name="Land M."/>
            <person name="Hauser L."/>
            <person name="Markowitz V."/>
            <person name="Cheng J.-F."/>
            <person name="Hugenholtz P."/>
            <person name="Woyke T."/>
            <person name="Wu D."/>
            <person name="Jando M."/>
            <person name="Schneider S."/>
            <person name="Klenk H.-P."/>
            <person name="Eisen J.A."/>
        </authorList>
    </citation>
    <scope>NUCLEOTIDE SEQUENCE [LARGE SCALE GENOMIC DNA]</scope>
    <source>
        <strain evidence="7">ATCC 19993 / DSM 43833 / CBS 139.67 / JCM 10125 / KCTC 9307 / NBRC 14880 / R51</strain>
    </source>
</reference>
<dbReference type="HOGENOM" id="CLU_027128_6_0_11"/>
<evidence type="ECO:0000256" key="2">
    <source>
        <dbReference type="ARBA" id="ARBA00022448"/>
    </source>
</evidence>
<gene>
    <name evidence="6" type="ordered locus">Tbis_0404</name>
</gene>
<comment type="similarity">
    <text evidence="1">Belongs to the leucine-binding protein family.</text>
</comment>
<keyword evidence="6" id="KW-0675">Receptor</keyword>
<evidence type="ECO:0000256" key="1">
    <source>
        <dbReference type="ARBA" id="ARBA00010062"/>
    </source>
</evidence>
<dbReference type="PANTHER" id="PTHR47151">
    <property type="entry name" value="LEU/ILE/VAL-BINDING ABC TRANSPORTER SUBUNIT"/>
    <property type="match status" value="1"/>
</dbReference>
<dbReference type="Proteomes" id="UP000006640">
    <property type="component" value="Chromosome"/>
</dbReference>
<evidence type="ECO:0000313" key="6">
    <source>
        <dbReference type="EMBL" id="ADG87132.1"/>
    </source>
</evidence>
<dbReference type="InterPro" id="IPR028082">
    <property type="entry name" value="Peripla_BP_I"/>
</dbReference>
<dbReference type="InterPro" id="IPR000709">
    <property type="entry name" value="Leu_Ile_Val-bd"/>
</dbReference>
<name>D6Y478_THEBD</name>
<dbReference type="PANTHER" id="PTHR47151:SF2">
    <property type="entry name" value="AMINO ACID BINDING PROTEIN"/>
    <property type="match status" value="1"/>
</dbReference>
<dbReference type="CDD" id="cd06342">
    <property type="entry name" value="PBP1_ABC_LIVBP-like"/>
    <property type="match status" value="1"/>
</dbReference>
<dbReference type="GO" id="GO:0006865">
    <property type="term" value="P:amino acid transport"/>
    <property type="evidence" value="ECO:0007669"/>
    <property type="project" value="UniProtKB-KW"/>
</dbReference>
<dbReference type="InterPro" id="IPR028081">
    <property type="entry name" value="Leu-bd"/>
</dbReference>
<dbReference type="EMBL" id="CP001874">
    <property type="protein sequence ID" value="ADG87132.1"/>
    <property type="molecule type" value="Genomic_DNA"/>
</dbReference>
<dbReference type="STRING" id="469371.Tbis_0404"/>
<dbReference type="Gene3D" id="3.40.50.2300">
    <property type="match status" value="2"/>
</dbReference>
<evidence type="ECO:0000256" key="3">
    <source>
        <dbReference type="ARBA" id="ARBA00022729"/>
    </source>
</evidence>
<keyword evidence="3" id="KW-0732">Signal</keyword>
<dbReference type="KEGG" id="tbi:Tbis_0404"/>
<accession>D6Y478</accession>
<keyword evidence="2" id="KW-0813">Transport</keyword>
<dbReference type="PRINTS" id="PR00337">
    <property type="entry name" value="LEUILEVALBP"/>
</dbReference>
<keyword evidence="7" id="KW-1185">Reference proteome</keyword>